<accession>A0A9W3P2W1</accession>
<proteinExistence type="predicted"/>
<name>A0A9W3P2W1_BACTU</name>
<feature type="domain" description="Fungal lipase-type" evidence="1">
    <location>
        <begin position="119"/>
        <end position="212"/>
    </location>
</feature>
<reference evidence="2 3" key="1">
    <citation type="journal article" date="2013" name="Genome Announc.">
        <title>Complete Genome Sequence of Bacillus thuringiensis Serovar Israelensis Strain HD-789.</title>
        <authorList>
            <person name="Doggett N.A."/>
            <person name="Stubben C.J."/>
            <person name="Chertkov O."/>
            <person name="Bruce D.C."/>
            <person name="Detter J.C."/>
            <person name="Johnson S.L."/>
            <person name="Han C.S."/>
        </authorList>
    </citation>
    <scope>NUCLEOTIDE SEQUENCE [LARGE SCALE GENOMIC DNA]</scope>
    <source>
        <strain evidence="2 3">HD-789</strain>
    </source>
</reference>
<dbReference type="PANTHER" id="PTHR45856">
    <property type="entry name" value="ALPHA/BETA-HYDROLASES SUPERFAMILY PROTEIN"/>
    <property type="match status" value="1"/>
</dbReference>
<dbReference type="EMBL" id="CP003763">
    <property type="protein sequence ID" value="AFQ25781.1"/>
    <property type="molecule type" value="Genomic_DNA"/>
</dbReference>
<dbReference type="Pfam" id="PF01764">
    <property type="entry name" value="Lipase_3"/>
    <property type="match status" value="1"/>
</dbReference>
<dbReference type="SUPFAM" id="SSF53474">
    <property type="entry name" value="alpha/beta-Hydrolases"/>
    <property type="match status" value="1"/>
</dbReference>
<dbReference type="PANTHER" id="PTHR45856:SF24">
    <property type="entry name" value="FUNGAL LIPASE-LIKE DOMAIN-CONTAINING PROTEIN"/>
    <property type="match status" value="1"/>
</dbReference>
<dbReference type="InterPro" id="IPR029058">
    <property type="entry name" value="AB_hydrolase_fold"/>
</dbReference>
<protein>
    <submittedName>
        <fullName evidence="2">Lipase class 3</fullName>
    </submittedName>
</protein>
<dbReference type="RefSeq" id="WP_000160311.1">
    <property type="nucleotide sequence ID" value="NC_018508.1"/>
</dbReference>
<evidence type="ECO:0000259" key="1">
    <source>
        <dbReference type="Pfam" id="PF01764"/>
    </source>
</evidence>
<dbReference type="Proteomes" id="UP000005257">
    <property type="component" value="Chromosome"/>
</dbReference>
<dbReference type="GO" id="GO:0006629">
    <property type="term" value="P:lipid metabolic process"/>
    <property type="evidence" value="ECO:0007669"/>
    <property type="project" value="InterPro"/>
</dbReference>
<dbReference type="KEGG" id="btn:BTF1_07850"/>
<evidence type="ECO:0000313" key="2">
    <source>
        <dbReference type="EMBL" id="AFQ25781.1"/>
    </source>
</evidence>
<organism evidence="2 3">
    <name type="scientific">Bacillus thuringiensis HD-789</name>
    <dbReference type="NCBI Taxonomy" id="1217737"/>
    <lineage>
        <taxon>Bacteria</taxon>
        <taxon>Bacillati</taxon>
        <taxon>Bacillota</taxon>
        <taxon>Bacilli</taxon>
        <taxon>Bacillales</taxon>
        <taxon>Bacillaceae</taxon>
        <taxon>Bacillus</taxon>
        <taxon>Bacillus cereus group</taxon>
    </lineage>
</organism>
<dbReference type="InterPro" id="IPR002921">
    <property type="entry name" value="Fungal_lipase-type"/>
</dbReference>
<gene>
    <name evidence="2" type="ORF">BTF1_07850</name>
</gene>
<sequence>MTKGVEKTENYRLTSDWGKLKLAGEDIYSFNNSEEPYNKTGENGRELNINTLEEKFGATLIEVEVDKDTGFAAYAFKDNKTGEVVISYVGTEAGKDNNSDVVVDAEIGGHNLTNANKLVFNDWEHELEVKQYDQGEAFYEKVKQYADGKTISITGHSLGGGIANTVALRHQEDDIDVLALNPAPVLNRDVDKFGNGFDMKNVRNIINQNDPLHIGIKAADFTLPGRMYKIPNQAGHSYAFTAKDYDESGHLIWLDKLASDNDTGWDIIPGILELSQSTGAIYTGTINDVFHRKVSIQEEKIAGNAINLILSVTPISTILGGILWYSDVMQGSKELEKLKDIVQEGFSRLNTKYEGLKSQITAEAIQFSLMATIEIKGTVDTAVEWIETTLAKCKEKVLEVLESVFNTAINFLAGSVVVYLATSEILEIAKEVAASYVQDLLDLFKGDFVVDTNVAAIVSEHILSHRHSLLNLFMNDNSRGINRSLLGEIAKDVKELSKDLKQLNNDVSEAVFSMFAKDEELGAVSYY</sequence>
<evidence type="ECO:0000313" key="3">
    <source>
        <dbReference type="Proteomes" id="UP000005257"/>
    </source>
</evidence>
<dbReference type="Gene3D" id="3.40.50.1820">
    <property type="entry name" value="alpha/beta hydrolase"/>
    <property type="match status" value="1"/>
</dbReference>
<dbReference type="InterPro" id="IPR051218">
    <property type="entry name" value="Sec_MonoDiacylglyc_Lipase"/>
</dbReference>
<dbReference type="AlphaFoldDB" id="A0A9W3P2W1"/>